<dbReference type="GO" id="GO:0009306">
    <property type="term" value="P:protein secretion"/>
    <property type="evidence" value="ECO:0007669"/>
    <property type="project" value="UniProtKB-UniRule"/>
</dbReference>
<dbReference type="InterPro" id="IPR005807">
    <property type="entry name" value="SecE_bac"/>
</dbReference>
<dbReference type="GO" id="GO:0005886">
    <property type="term" value="C:plasma membrane"/>
    <property type="evidence" value="ECO:0007669"/>
    <property type="project" value="UniProtKB-SubCell"/>
</dbReference>
<dbReference type="Pfam" id="PF00584">
    <property type="entry name" value="SecE"/>
    <property type="match status" value="1"/>
</dbReference>
<sequence>MAKIVNYISEAFEELKSNVTWPEWAEVQKLTIVVAIFSVLFALATWGVDEFFAKTLEGFFNWLKA</sequence>
<dbReference type="Gene3D" id="1.20.5.1030">
    <property type="entry name" value="Preprotein translocase secy subunit"/>
    <property type="match status" value="1"/>
</dbReference>
<evidence type="ECO:0000313" key="9">
    <source>
        <dbReference type="EMBL" id="RVT77665.1"/>
    </source>
</evidence>
<keyword evidence="5 8" id="KW-1133">Transmembrane helix</keyword>
<evidence type="ECO:0000256" key="5">
    <source>
        <dbReference type="ARBA" id="ARBA00022989"/>
    </source>
</evidence>
<dbReference type="RefSeq" id="WP_128194295.1">
    <property type="nucleotide sequence ID" value="NZ_SACJ01000003.1"/>
</dbReference>
<evidence type="ECO:0000256" key="6">
    <source>
        <dbReference type="ARBA" id="ARBA00023010"/>
    </source>
</evidence>
<comment type="subcellular location">
    <subcellularLocation>
        <location evidence="8">Cell membrane</location>
        <topology evidence="8">Single-pass membrane protein</topology>
    </subcellularLocation>
    <subcellularLocation>
        <location evidence="1">Membrane</location>
    </subcellularLocation>
</comment>
<dbReference type="GO" id="GO:0043952">
    <property type="term" value="P:protein transport by the Sec complex"/>
    <property type="evidence" value="ECO:0007669"/>
    <property type="project" value="UniProtKB-UniRule"/>
</dbReference>
<feature type="transmembrane region" description="Helical" evidence="8">
    <location>
        <begin position="30"/>
        <end position="48"/>
    </location>
</feature>
<evidence type="ECO:0000256" key="8">
    <source>
        <dbReference type="HAMAP-Rule" id="MF_00422"/>
    </source>
</evidence>
<keyword evidence="7 8" id="KW-0472">Membrane</keyword>
<dbReference type="Proteomes" id="UP000285211">
    <property type="component" value="Unassembled WGS sequence"/>
</dbReference>
<evidence type="ECO:0000313" key="10">
    <source>
        <dbReference type="Proteomes" id="UP000285211"/>
    </source>
</evidence>
<dbReference type="OrthoDB" id="9810735at2"/>
<evidence type="ECO:0000256" key="2">
    <source>
        <dbReference type="ARBA" id="ARBA00022448"/>
    </source>
</evidence>
<dbReference type="GO" id="GO:0008320">
    <property type="term" value="F:protein transmembrane transporter activity"/>
    <property type="evidence" value="ECO:0007669"/>
    <property type="project" value="UniProtKB-UniRule"/>
</dbReference>
<dbReference type="NCBIfam" id="TIGR00964">
    <property type="entry name" value="secE_bact"/>
    <property type="match status" value="1"/>
</dbReference>
<dbReference type="HAMAP" id="MF_00422">
    <property type="entry name" value="SecE"/>
    <property type="match status" value="1"/>
</dbReference>
<keyword evidence="6 8" id="KW-0811">Translocation</keyword>
<dbReference type="InterPro" id="IPR038379">
    <property type="entry name" value="SecE_sf"/>
</dbReference>
<keyword evidence="8" id="KW-1003">Cell membrane</keyword>
<proteinExistence type="inferred from homology"/>
<dbReference type="EMBL" id="SACJ01000003">
    <property type="protein sequence ID" value="RVT77665.1"/>
    <property type="molecule type" value="Genomic_DNA"/>
</dbReference>
<comment type="caution">
    <text evidence="9">The sequence shown here is derived from an EMBL/GenBank/DDBJ whole genome shotgun (WGS) entry which is preliminary data.</text>
</comment>
<comment type="subunit">
    <text evidence="8">Component of the Sec protein translocase complex. Heterotrimer consisting of SecY, SecE and SecG subunits. The heterotrimers can form oligomers, although 1 heterotrimer is thought to be able to translocate proteins. Interacts with the ribosome. Interacts with SecDF, and other proteins may be involved. Interacts with SecA.</text>
</comment>
<keyword evidence="2 8" id="KW-0813">Transport</keyword>
<reference evidence="9 10" key="1">
    <citation type="submission" date="2019-01" db="EMBL/GenBank/DDBJ databases">
        <authorList>
            <person name="Chen W.-M."/>
        </authorList>
    </citation>
    <scope>NUCLEOTIDE SEQUENCE [LARGE SCALE GENOMIC DNA]</scope>
    <source>
        <strain evidence="9 10">BBQ-12</strain>
    </source>
</reference>
<evidence type="ECO:0000256" key="4">
    <source>
        <dbReference type="ARBA" id="ARBA00022927"/>
    </source>
</evidence>
<dbReference type="InterPro" id="IPR001901">
    <property type="entry name" value="Translocase_SecE/Sec61-g"/>
</dbReference>
<gene>
    <name evidence="8 9" type="primary">secE</name>
    <name evidence="9" type="ORF">EOD40_07635</name>
</gene>
<comment type="similarity">
    <text evidence="8">Belongs to the SecE/SEC61-gamma family.</text>
</comment>
<protein>
    <recommendedName>
        <fullName evidence="8">Protein translocase subunit SecE</fullName>
    </recommendedName>
</protein>
<dbReference type="AlphaFoldDB" id="A0A3S2UKT7"/>
<comment type="function">
    <text evidence="8">Essential subunit of the Sec protein translocation channel SecYEG. Clamps together the 2 halves of SecY. May contact the channel plug during translocation.</text>
</comment>
<keyword evidence="10" id="KW-1185">Reference proteome</keyword>
<keyword evidence="4 8" id="KW-0653">Protein transport</keyword>
<evidence type="ECO:0000256" key="1">
    <source>
        <dbReference type="ARBA" id="ARBA00004370"/>
    </source>
</evidence>
<name>A0A3S2UKT7_9FLAO</name>
<accession>A0A3S2UKT7</accession>
<organism evidence="9 10">
    <name type="scientific">Flavobacterium sufflavum</name>
    <dbReference type="NCBI Taxonomy" id="1921138"/>
    <lineage>
        <taxon>Bacteria</taxon>
        <taxon>Pseudomonadati</taxon>
        <taxon>Bacteroidota</taxon>
        <taxon>Flavobacteriia</taxon>
        <taxon>Flavobacteriales</taxon>
        <taxon>Flavobacteriaceae</taxon>
        <taxon>Flavobacterium</taxon>
    </lineage>
</organism>
<keyword evidence="3 8" id="KW-0812">Transmembrane</keyword>
<dbReference type="GO" id="GO:0065002">
    <property type="term" value="P:intracellular protein transmembrane transport"/>
    <property type="evidence" value="ECO:0007669"/>
    <property type="project" value="UniProtKB-UniRule"/>
</dbReference>
<evidence type="ECO:0000256" key="3">
    <source>
        <dbReference type="ARBA" id="ARBA00022692"/>
    </source>
</evidence>
<evidence type="ECO:0000256" key="7">
    <source>
        <dbReference type="ARBA" id="ARBA00023136"/>
    </source>
</evidence>
<dbReference type="GO" id="GO:0006605">
    <property type="term" value="P:protein targeting"/>
    <property type="evidence" value="ECO:0007669"/>
    <property type="project" value="UniProtKB-UniRule"/>
</dbReference>